<keyword evidence="1" id="KW-0614">Plasmid</keyword>
<organism evidence="1 2">
    <name type="scientific">Gluconacetobacter diazotrophicus (strain ATCC 49037 / DSM 5601 / CCUG 37298 / CIP 103539 / LMG 7603 / PAl5)</name>
    <dbReference type="NCBI Taxonomy" id="272568"/>
    <lineage>
        <taxon>Bacteria</taxon>
        <taxon>Pseudomonadati</taxon>
        <taxon>Pseudomonadota</taxon>
        <taxon>Alphaproteobacteria</taxon>
        <taxon>Acetobacterales</taxon>
        <taxon>Acetobacteraceae</taxon>
        <taxon>Gluconacetobacter</taxon>
    </lineage>
</organism>
<evidence type="ECO:0000313" key="1">
    <source>
        <dbReference type="EMBL" id="CAP57853.1"/>
    </source>
</evidence>
<gene>
    <name evidence="1" type="ordered locus">GDI3889</name>
</gene>
<dbReference type="KEGG" id="gdi:GDI3889"/>
<evidence type="ECO:0000313" key="2">
    <source>
        <dbReference type="Proteomes" id="UP000001176"/>
    </source>
</evidence>
<proteinExistence type="predicted"/>
<keyword evidence="2" id="KW-1185">Reference proteome</keyword>
<geneLocation type="plasmid" evidence="1 2">
    <name>pGDIPal5I</name>
</geneLocation>
<sequence>MVYRTGLRTAPVFAAASVSDKSDEPYAKQRRVERNKRYQFMPFNSDVACAYFFTRKLCMKIVFIAYIVW</sequence>
<protein>
    <submittedName>
        <fullName evidence="1">Uncharacterized protein</fullName>
    </submittedName>
</protein>
<dbReference type="AlphaFoldDB" id="A9HT24"/>
<reference evidence="2" key="1">
    <citation type="journal article" date="2009" name="BMC Genomics">
        <title>Complete genome sequence of the sugarcane nitrogen-fixing endophyte Gluconacetobacter diazotrophicus Pal5.</title>
        <authorList>
            <person name="Bertalan M."/>
            <person name="Albano R."/>
            <person name="Padua V."/>
            <person name="Rouws L."/>
            <person name="Rojas C."/>
            <person name="Hemerly A."/>
            <person name="Teixeira K."/>
            <person name="Schwab S."/>
            <person name="Araujo J."/>
            <person name="Oliveira A."/>
            <person name="Franca L."/>
            <person name="Magalhaes V."/>
            <person name="Alqueres S."/>
            <person name="Cardoso A."/>
            <person name="Almeida W."/>
            <person name="Loureiro M.M."/>
            <person name="Nogueira E."/>
            <person name="Cidade D."/>
            <person name="Oliveira D."/>
            <person name="Simao T."/>
            <person name="Macedo J."/>
            <person name="Valadao A."/>
            <person name="Dreschsel M."/>
            <person name="Freitas F."/>
            <person name="Vidal M."/>
            <person name="Guedes H."/>
            <person name="Rodrigues E."/>
            <person name="Meneses C."/>
            <person name="Brioso P."/>
            <person name="Pozzer L."/>
            <person name="Figueiredo D."/>
            <person name="Montano H."/>
            <person name="Junior J."/>
            <person name="Filho G."/>
            <person name="Flores V."/>
            <person name="Ferreira B."/>
            <person name="Branco A."/>
            <person name="Gonzalez P."/>
            <person name="Guillobel H."/>
            <person name="Lemos M."/>
            <person name="Seibel L."/>
            <person name="Macedo J."/>
            <person name="Alves-Ferreira M."/>
            <person name="Sachetto-Martins G."/>
            <person name="Coelho A."/>
            <person name="Santos E."/>
            <person name="Amaral G."/>
            <person name="Neves A."/>
            <person name="Pacheco A.B."/>
            <person name="Carvalho D."/>
            <person name="Lery L."/>
            <person name="Bisch P."/>
            <person name="Rossle S.C."/>
            <person name="Urmenyi T."/>
            <person name="Kruger W.V."/>
            <person name="Martins O."/>
            <person name="Baldani J.I."/>
            <person name="Ferreira P.C."/>
        </authorList>
    </citation>
    <scope>NUCLEOTIDE SEQUENCE [LARGE SCALE GENOMIC DNA]</scope>
    <source>
        <strain evidence="2">ATCC 49037 / DSM 5601 / CCUG 37298 / CIP 103539 / LMG 7603 / PAl5</strain>
        <plasmid evidence="2">pGDIPal5I</plasmid>
    </source>
</reference>
<accession>A9HT24</accession>
<name>A9HT24_GLUDA</name>
<dbReference type="EMBL" id="AM889287">
    <property type="protein sequence ID" value="CAP57853.1"/>
    <property type="molecule type" value="Genomic_DNA"/>
</dbReference>
<dbReference type="Proteomes" id="UP000001176">
    <property type="component" value="Plasmid pGDIPal5I"/>
</dbReference>